<evidence type="ECO:0000313" key="4">
    <source>
        <dbReference type="WBParaSite" id="ACOC_0001126801-mRNA-1"/>
    </source>
</evidence>
<protein>
    <submittedName>
        <fullName evidence="4">7TM_GPCR_Srx domain-containing protein</fullName>
    </submittedName>
</protein>
<feature type="transmembrane region" description="Helical" evidence="1">
    <location>
        <begin position="106"/>
        <end position="129"/>
    </location>
</feature>
<evidence type="ECO:0000313" key="2">
    <source>
        <dbReference type="EMBL" id="VDM62854.1"/>
    </source>
</evidence>
<name>A0A0R3PY22_ANGCS</name>
<gene>
    <name evidence="2" type="ORF">ACOC_LOCUS11269</name>
</gene>
<accession>A0A0R3PY22</accession>
<dbReference type="Proteomes" id="UP000267027">
    <property type="component" value="Unassembled WGS sequence"/>
</dbReference>
<reference evidence="4" key="1">
    <citation type="submission" date="2017-02" db="UniProtKB">
        <authorList>
            <consortium name="WormBaseParasite"/>
        </authorList>
    </citation>
    <scope>IDENTIFICATION</scope>
</reference>
<evidence type="ECO:0000256" key="1">
    <source>
        <dbReference type="SAM" id="Phobius"/>
    </source>
</evidence>
<dbReference type="OrthoDB" id="5857248at2759"/>
<dbReference type="EMBL" id="UYYA01004652">
    <property type="protein sequence ID" value="VDM62854.1"/>
    <property type="molecule type" value="Genomic_DNA"/>
</dbReference>
<keyword evidence="3" id="KW-1185">Reference proteome</keyword>
<dbReference type="WBParaSite" id="ACOC_0001126801-mRNA-1">
    <property type="protein sequence ID" value="ACOC_0001126801-mRNA-1"/>
    <property type="gene ID" value="ACOC_0001126801"/>
</dbReference>
<keyword evidence="1" id="KW-0472">Membrane</keyword>
<sequence length="174" mass="20090">MLRYLQSSGPQVYAVGNEHALLSLPGSSALHHYTIRVFRFACISASSIDLFCHQQSPAHFQMRKGINTMHKTELQMITQAVILFLVLASLMTFWHYHQLFLPDSIWTMFAINLYWIMYCGLNPLLYLACSNKLFLKNRYSHSIPIHHFCLKSAATVTSTFFVKRGPMSLKRRIC</sequence>
<proteinExistence type="predicted"/>
<feature type="transmembrane region" description="Helical" evidence="1">
    <location>
        <begin position="74"/>
        <end position="94"/>
    </location>
</feature>
<dbReference type="AlphaFoldDB" id="A0A0R3PY22"/>
<organism evidence="4">
    <name type="scientific">Angiostrongylus costaricensis</name>
    <name type="common">Nematode worm</name>
    <dbReference type="NCBI Taxonomy" id="334426"/>
    <lineage>
        <taxon>Eukaryota</taxon>
        <taxon>Metazoa</taxon>
        <taxon>Ecdysozoa</taxon>
        <taxon>Nematoda</taxon>
        <taxon>Chromadorea</taxon>
        <taxon>Rhabditida</taxon>
        <taxon>Rhabditina</taxon>
        <taxon>Rhabditomorpha</taxon>
        <taxon>Strongyloidea</taxon>
        <taxon>Metastrongylidae</taxon>
        <taxon>Angiostrongylus</taxon>
    </lineage>
</organism>
<evidence type="ECO:0000313" key="3">
    <source>
        <dbReference type="Proteomes" id="UP000267027"/>
    </source>
</evidence>
<keyword evidence="1" id="KW-0812">Transmembrane</keyword>
<reference evidence="2 3" key="2">
    <citation type="submission" date="2018-11" db="EMBL/GenBank/DDBJ databases">
        <authorList>
            <consortium name="Pathogen Informatics"/>
        </authorList>
    </citation>
    <scope>NUCLEOTIDE SEQUENCE [LARGE SCALE GENOMIC DNA]</scope>
    <source>
        <strain evidence="2 3">Costa Rica</strain>
    </source>
</reference>
<keyword evidence="1" id="KW-1133">Transmembrane helix</keyword>